<proteinExistence type="predicted"/>
<feature type="non-terminal residue" evidence="2">
    <location>
        <position position="131"/>
    </location>
</feature>
<comment type="caution">
    <text evidence="2">The sequence shown here is derived from an EMBL/GenBank/DDBJ whole genome shotgun (WGS) entry which is preliminary data.</text>
</comment>
<evidence type="ECO:0000256" key="1">
    <source>
        <dbReference type="SAM" id="MobiDB-lite"/>
    </source>
</evidence>
<sequence>SDRCSSTRHKQFDPIRSLDPMPIALALCLKGAHSPPAPQGPPAAGALHAHGAGRGGTARPPAALRPPRPEAPEAARGAGGRGTQTCDAPALFSVAPLPAARGAGRGRAAGRGARARPGARGAGARGRAAPR</sequence>
<protein>
    <submittedName>
        <fullName evidence="2">Uncharacterized protein</fullName>
    </submittedName>
</protein>
<keyword evidence="3" id="KW-1185">Reference proteome</keyword>
<accession>A0ABN9R650</accession>
<reference evidence="2" key="1">
    <citation type="submission" date="2023-10" db="EMBL/GenBank/DDBJ databases">
        <authorList>
            <person name="Chen Y."/>
            <person name="Shah S."/>
            <person name="Dougan E. K."/>
            <person name="Thang M."/>
            <person name="Chan C."/>
        </authorList>
    </citation>
    <scope>NUCLEOTIDE SEQUENCE [LARGE SCALE GENOMIC DNA]</scope>
</reference>
<feature type="region of interest" description="Disordered" evidence="1">
    <location>
        <begin position="31"/>
        <end position="131"/>
    </location>
</feature>
<dbReference type="Proteomes" id="UP001189429">
    <property type="component" value="Unassembled WGS sequence"/>
</dbReference>
<feature type="non-terminal residue" evidence="2">
    <location>
        <position position="1"/>
    </location>
</feature>
<evidence type="ECO:0000313" key="3">
    <source>
        <dbReference type="Proteomes" id="UP001189429"/>
    </source>
</evidence>
<name>A0ABN9R650_9DINO</name>
<evidence type="ECO:0000313" key="2">
    <source>
        <dbReference type="EMBL" id="CAK0814304.1"/>
    </source>
</evidence>
<gene>
    <name evidence="2" type="ORF">PCOR1329_LOCUS17950</name>
</gene>
<organism evidence="2 3">
    <name type="scientific">Prorocentrum cordatum</name>
    <dbReference type="NCBI Taxonomy" id="2364126"/>
    <lineage>
        <taxon>Eukaryota</taxon>
        <taxon>Sar</taxon>
        <taxon>Alveolata</taxon>
        <taxon>Dinophyceae</taxon>
        <taxon>Prorocentrales</taxon>
        <taxon>Prorocentraceae</taxon>
        <taxon>Prorocentrum</taxon>
    </lineage>
</organism>
<dbReference type="EMBL" id="CAUYUJ010005601">
    <property type="protein sequence ID" value="CAK0814304.1"/>
    <property type="molecule type" value="Genomic_DNA"/>
</dbReference>
<feature type="compositionally biased region" description="Low complexity" evidence="1">
    <location>
        <begin position="110"/>
        <end position="119"/>
    </location>
</feature>